<reference evidence="1" key="1">
    <citation type="submission" date="2022-10" db="EMBL/GenBank/DDBJ databases">
        <title>Puccinia triticina Genome sequencing and assembly.</title>
        <authorList>
            <person name="Li C."/>
        </authorList>
    </citation>
    <scope>NUCLEOTIDE SEQUENCE</scope>
    <source>
        <strain evidence="1">Pt15</strain>
    </source>
</reference>
<protein>
    <submittedName>
        <fullName evidence="1">Uncharacterized protein</fullName>
    </submittedName>
</protein>
<name>A0ABY7CIK9_9BASI</name>
<dbReference type="RefSeq" id="XP_053019877.1">
    <property type="nucleotide sequence ID" value="XM_053168693.1"/>
</dbReference>
<keyword evidence="2" id="KW-1185">Reference proteome</keyword>
<organism evidence="1 2">
    <name type="scientific">Puccinia triticina</name>
    <dbReference type="NCBI Taxonomy" id="208348"/>
    <lineage>
        <taxon>Eukaryota</taxon>
        <taxon>Fungi</taxon>
        <taxon>Dikarya</taxon>
        <taxon>Basidiomycota</taxon>
        <taxon>Pucciniomycotina</taxon>
        <taxon>Pucciniomycetes</taxon>
        <taxon>Pucciniales</taxon>
        <taxon>Pucciniaceae</taxon>
        <taxon>Puccinia</taxon>
    </lineage>
</organism>
<evidence type="ECO:0000313" key="1">
    <source>
        <dbReference type="EMBL" id="WAQ84322.1"/>
    </source>
</evidence>
<evidence type="ECO:0000313" key="2">
    <source>
        <dbReference type="Proteomes" id="UP001164743"/>
    </source>
</evidence>
<dbReference type="EMBL" id="CP110424">
    <property type="protein sequence ID" value="WAQ84322.1"/>
    <property type="molecule type" value="Genomic_DNA"/>
</dbReference>
<accession>A0ABY7CIK9</accession>
<sequence length="66" mass="7706">MKVRGLPEANPFTSALRCADKNKAVIHHPNVDMIRELKETLDNWRSRMTGFYEDAYNVTLPPENRF</sequence>
<proteinExistence type="predicted"/>
<dbReference type="GeneID" id="77809588"/>
<gene>
    <name evidence="1" type="ORF">PtA15_4A775</name>
</gene>
<dbReference type="Proteomes" id="UP001164743">
    <property type="component" value="Chromosome 4A"/>
</dbReference>